<keyword evidence="3" id="KW-1185">Reference proteome</keyword>
<reference evidence="2 3" key="1">
    <citation type="submission" date="2012-09" db="EMBL/GenBank/DDBJ databases">
        <title>The Genome Sequence of Bacteroides oleiciplenus YIT 12058.</title>
        <authorList>
            <consortium name="The Broad Institute Genome Sequencing Platform"/>
            <person name="Earl A."/>
            <person name="Ward D."/>
            <person name="Feldgarden M."/>
            <person name="Gevers D."/>
            <person name="Morotomi M."/>
            <person name="Walker B."/>
            <person name="Young S.K."/>
            <person name="Zeng Q."/>
            <person name="Gargeya S."/>
            <person name="Fitzgerald M."/>
            <person name="Haas B."/>
            <person name="Abouelleil A."/>
            <person name="Alvarado L."/>
            <person name="Arachchi H.M."/>
            <person name="Berlin A.M."/>
            <person name="Chapman S.B."/>
            <person name="Goldberg J."/>
            <person name="Griggs A."/>
            <person name="Gujja S."/>
            <person name="Hansen M."/>
            <person name="Howarth C."/>
            <person name="Imamovic A."/>
            <person name="Larimer J."/>
            <person name="McCowen C."/>
            <person name="Montmayeur A."/>
            <person name="Murphy C."/>
            <person name="Neiman D."/>
            <person name="Pearson M."/>
            <person name="Priest M."/>
            <person name="Roberts A."/>
            <person name="Saif S."/>
            <person name="Shea T."/>
            <person name="Sisk P."/>
            <person name="Sykes S."/>
            <person name="Wortman J."/>
            <person name="Nusbaum C."/>
            <person name="Birren B."/>
        </authorList>
    </citation>
    <scope>NUCLEOTIDE SEQUENCE [LARGE SCALE GENOMIC DNA]</scope>
    <source>
        <strain evidence="2 3">YIT 12058</strain>
    </source>
</reference>
<dbReference type="Proteomes" id="UP000009872">
    <property type="component" value="Unassembled WGS sequence"/>
</dbReference>
<dbReference type="EMBL" id="ADLF01000018">
    <property type="protein sequence ID" value="EKU88726.1"/>
    <property type="molecule type" value="Genomic_DNA"/>
</dbReference>
<evidence type="ECO:0000313" key="3">
    <source>
        <dbReference type="Proteomes" id="UP000009872"/>
    </source>
</evidence>
<organism evidence="2 3">
    <name type="scientific">Bacteroides oleiciplenus YIT 12058</name>
    <dbReference type="NCBI Taxonomy" id="742727"/>
    <lineage>
        <taxon>Bacteria</taxon>
        <taxon>Pseudomonadati</taxon>
        <taxon>Bacteroidota</taxon>
        <taxon>Bacteroidia</taxon>
        <taxon>Bacteroidales</taxon>
        <taxon>Bacteroidaceae</taxon>
        <taxon>Bacteroides</taxon>
    </lineage>
</organism>
<dbReference type="PATRIC" id="fig|742727.4.peg.4127"/>
<proteinExistence type="predicted"/>
<sequence length="118" mass="14373">MDMLDRKTFEGWMRRIMERLDRQDELIAALTGKERKPEKEVKLLDGERLFDNQDLCLLLQVSKRSLQRYRSIGVLPYHMLRHKTYYKESDVLVFITEHVKEFRKEDVERYKARIQTPI</sequence>
<dbReference type="InterPro" id="IPR009061">
    <property type="entry name" value="DNA-bd_dom_put_sf"/>
</dbReference>
<accession>K9DZG2</accession>
<dbReference type="STRING" id="742727.HMPREF9447_04044"/>
<name>K9DZG2_9BACE</name>
<dbReference type="PANTHER" id="PTHR34585">
    <property type="match status" value="1"/>
</dbReference>
<dbReference type="InterPro" id="IPR041657">
    <property type="entry name" value="HTH_17"/>
</dbReference>
<evidence type="ECO:0000313" key="2">
    <source>
        <dbReference type="EMBL" id="EKU88726.1"/>
    </source>
</evidence>
<protein>
    <recommendedName>
        <fullName evidence="1">Helix-turn-helix domain-containing protein</fullName>
    </recommendedName>
</protein>
<dbReference type="PANTHER" id="PTHR34585:SF22">
    <property type="entry name" value="HELIX-TURN-HELIX DOMAIN-CONTAINING PROTEIN"/>
    <property type="match status" value="1"/>
</dbReference>
<dbReference type="Pfam" id="PF12728">
    <property type="entry name" value="HTH_17"/>
    <property type="match status" value="1"/>
</dbReference>
<dbReference type="HOGENOM" id="CLU_133781_2_2_10"/>
<dbReference type="SUPFAM" id="SSF46955">
    <property type="entry name" value="Putative DNA-binding domain"/>
    <property type="match status" value="1"/>
</dbReference>
<dbReference type="RefSeq" id="WP_009131564.1">
    <property type="nucleotide sequence ID" value="NZ_JH992944.1"/>
</dbReference>
<gene>
    <name evidence="2" type="ORF">HMPREF9447_04044</name>
</gene>
<comment type="caution">
    <text evidence="2">The sequence shown here is derived from an EMBL/GenBank/DDBJ whole genome shotgun (WGS) entry which is preliminary data.</text>
</comment>
<dbReference type="eggNOG" id="ENOG50333QA">
    <property type="taxonomic scope" value="Bacteria"/>
</dbReference>
<feature type="domain" description="Helix-turn-helix" evidence="1">
    <location>
        <begin position="50"/>
        <end position="98"/>
    </location>
</feature>
<evidence type="ECO:0000259" key="1">
    <source>
        <dbReference type="Pfam" id="PF12728"/>
    </source>
</evidence>
<dbReference type="OrthoDB" id="768005at2"/>
<dbReference type="AlphaFoldDB" id="K9DZG2"/>